<evidence type="ECO:0000259" key="5">
    <source>
        <dbReference type="SMART" id="SM00014"/>
    </source>
</evidence>
<protein>
    <recommendedName>
        <fullName evidence="1">undecaprenyl-diphosphate phosphatase</fullName>
        <ecNumber evidence="1">3.6.1.27</ecNumber>
    </recommendedName>
    <alternativeName>
        <fullName evidence="2">Undecaprenyl pyrophosphate phosphatase</fullName>
    </alternativeName>
</protein>
<dbReference type="AlphaFoldDB" id="A0A2T2XZ24"/>
<dbReference type="STRING" id="1006000.GKAS_03660"/>
<evidence type="ECO:0000256" key="4">
    <source>
        <dbReference type="SAM" id="Phobius"/>
    </source>
</evidence>
<comment type="caution">
    <text evidence="6">The sequence shown here is derived from an EMBL/GenBank/DDBJ whole genome shotgun (WGS) entry which is preliminary data.</text>
</comment>
<dbReference type="GO" id="GO:0005886">
    <property type="term" value="C:plasma membrane"/>
    <property type="evidence" value="ECO:0007669"/>
    <property type="project" value="TreeGrafter"/>
</dbReference>
<dbReference type="SMART" id="SM00014">
    <property type="entry name" value="acidPPc"/>
    <property type="match status" value="1"/>
</dbReference>
<evidence type="ECO:0000256" key="1">
    <source>
        <dbReference type="ARBA" id="ARBA00012374"/>
    </source>
</evidence>
<evidence type="ECO:0000313" key="7">
    <source>
        <dbReference type="Proteomes" id="UP000240892"/>
    </source>
</evidence>
<dbReference type="EMBL" id="PYHO01000015">
    <property type="protein sequence ID" value="PSR45553.1"/>
    <property type="molecule type" value="Genomic_DNA"/>
</dbReference>
<feature type="domain" description="Phosphatidic acid phosphatase type 2/haloperoxidase" evidence="5">
    <location>
        <begin position="77"/>
        <end position="227"/>
    </location>
</feature>
<dbReference type="GO" id="GO:0050380">
    <property type="term" value="F:undecaprenyl-diphosphatase activity"/>
    <property type="evidence" value="ECO:0007669"/>
    <property type="project" value="UniProtKB-EC"/>
</dbReference>
<evidence type="ECO:0000256" key="3">
    <source>
        <dbReference type="ARBA" id="ARBA00047594"/>
    </source>
</evidence>
<gene>
    <name evidence="6" type="ORF">C8256_17670</name>
</gene>
<dbReference type="Gene3D" id="1.20.144.10">
    <property type="entry name" value="Phosphatidic acid phosphatase type 2/haloperoxidase"/>
    <property type="match status" value="1"/>
</dbReference>
<evidence type="ECO:0000313" key="6">
    <source>
        <dbReference type="EMBL" id="PSR45553.1"/>
    </source>
</evidence>
<comment type="catalytic activity">
    <reaction evidence="3">
        <text>di-trans,octa-cis-undecaprenyl diphosphate + H2O = di-trans,octa-cis-undecaprenyl phosphate + phosphate + H(+)</text>
        <dbReference type="Rhea" id="RHEA:28094"/>
        <dbReference type="ChEBI" id="CHEBI:15377"/>
        <dbReference type="ChEBI" id="CHEBI:15378"/>
        <dbReference type="ChEBI" id="CHEBI:43474"/>
        <dbReference type="ChEBI" id="CHEBI:58405"/>
        <dbReference type="ChEBI" id="CHEBI:60392"/>
        <dbReference type="EC" id="3.6.1.27"/>
    </reaction>
</comment>
<dbReference type="SUPFAM" id="SSF48317">
    <property type="entry name" value="Acid phosphatase/Vanadium-dependent haloperoxidase"/>
    <property type="match status" value="1"/>
</dbReference>
<dbReference type="Proteomes" id="UP000240892">
    <property type="component" value="Unassembled WGS sequence"/>
</dbReference>
<evidence type="ECO:0000256" key="2">
    <source>
        <dbReference type="ARBA" id="ARBA00032707"/>
    </source>
</evidence>
<reference evidence="6 7" key="1">
    <citation type="submission" date="2018-03" db="EMBL/GenBank/DDBJ databases">
        <title>First report of an OXA-48+CTX-M-M-producing Kluyvera ascorbata clone recovered from patients admitted in a University Hospital in Madrid, Spain.</title>
        <authorList>
            <person name="Hernandez-Garcia M."/>
            <person name="Leon-Sampedro R."/>
            <person name="Perez-Viso B."/>
            <person name="Morosini M.I."/>
            <person name="Lopez-Fresnena N."/>
            <person name="Coque T.M."/>
            <person name="Bonten M."/>
            <person name="Malhotra-Kumar S."/>
            <person name="Ruiz-Garbajosa P."/>
            <person name="Canton R."/>
        </authorList>
    </citation>
    <scope>NUCLEOTIDE SEQUENCE [LARGE SCALE GENOMIC DNA]</scope>
    <source>
        <strain evidence="6 7">KA2</strain>
    </source>
</reference>
<dbReference type="Pfam" id="PF01569">
    <property type="entry name" value="PAP2"/>
    <property type="match status" value="1"/>
</dbReference>
<dbReference type="NCBIfam" id="NF007975">
    <property type="entry name" value="PRK10699.1"/>
    <property type="match status" value="1"/>
</dbReference>
<feature type="transmembrane region" description="Helical" evidence="4">
    <location>
        <begin position="186"/>
        <end position="206"/>
    </location>
</feature>
<sequence>MPTIATRTLIGAAILLLMPLAVWITGWQWLPGPSGWGLKALYAVTETVTQPWGIITHLLLCGLFVWALRPRPRGAIVLVLILSAAVVLGQGAKSLVKGMVQEPRPFVVWLEKTQQIPVEPFYTLKRSERSALVKEQLAQQRDIPGFLRHHWQKETGFAFPSGHTMFAATWALLAAGLLWARRRAIAVALMMAWAIAVMGSRLLLGMHWPLDLMVATVMSWVLATLAGWLAVRYCGLLEKET</sequence>
<keyword evidence="4" id="KW-0472">Membrane</keyword>
<keyword evidence="7" id="KW-1185">Reference proteome</keyword>
<keyword evidence="4" id="KW-1133">Transmembrane helix</keyword>
<feature type="transmembrane region" description="Helical" evidence="4">
    <location>
        <begin position="9"/>
        <end position="30"/>
    </location>
</feature>
<dbReference type="RefSeq" id="WP_106929019.1">
    <property type="nucleotide sequence ID" value="NZ_CABMMU010000015.1"/>
</dbReference>
<proteinExistence type="predicted"/>
<feature type="transmembrane region" description="Helical" evidence="4">
    <location>
        <begin position="75"/>
        <end position="92"/>
    </location>
</feature>
<dbReference type="InterPro" id="IPR000326">
    <property type="entry name" value="PAP2/HPO"/>
</dbReference>
<keyword evidence="4" id="KW-0812">Transmembrane</keyword>
<feature type="transmembrane region" description="Helical" evidence="4">
    <location>
        <begin position="50"/>
        <end position="68"/>
    </location>
</feature>
<dbReference type="PANTHER" id="PTHR14969">
    <property type="entry name" value="SPHINGOSINE-1-PHOSPHATE PHOSPHOHYDROLASE"/>
    <property type="match status" value="1"/>
</dbReference>
<name>A0A2T2XZ24_9ENTR</name>
<dbReference type="PANTHER" id="PTHR14969:SF54">
    <property type="entry name" value="PHOSPHATIDYLGLYCEROPHOSPHATASE B"/>
    <property type="match status" value="1"/>
</dbReference>
<feature type="transmembrane region" description="Helical" evidence="4">
    <location>
        <begin position="157"/>
        <end position="179"/>
    </location>
</feature>
<dbReference type="CDD" id="cd01610">
    <property type="entry name" value="PAP2_like"/>
    <property type="match status" value="1"/>
</dbReference>
<dbReference type="InterPro" id="IPR036938">
    <property type="entry name" value="PAP2/HPO_sf"/>
</dbReference>
<organism evidence="6 7">
    <name type="scientific">Kluyvera genomosp. 2</name>
    <dbReference type="NCBI Taxonomy" id="2774054"/>
    <lineage>
        <taxon>Bacteria</taxon>
        <taxon>Pseudomonadati</taxon>
        <taxon>Pseudomonadota</taxon>
        <taxon>Gammaproteobacteria</taxon>
        <taxon>Enterobacterales</taxon>
        <taxon>Enterobacteriaceae</taxon>
        <taxon>Kluyvera</taxon>
    </lineage>
</organism>
<dbReference type="EC" id="3.6.1.27" evidence="1"/>
<accession>A0A2T2XZ24</accession>
<feature type="transmembrane region" description="Helical" evidence="4">
    <location>
        <begin position="212"/>
        <end position="231"/>
    </location>
</feature>